<feature type="transmembrane region" description="Helical" evidence="9">
    <location>
        <begin position="32"/>
        <end position="55"/>
    </location>
</feature>
<evidence type="ECO:0000256" key="7">
    <source>
        <dbReference type="ARBA" id="ARBA00023180"/>
    </source>
</evidence>
<evidence type="ECO:0000256" key="3">
    <source>
        <dbReference type="ARBA" id="ARBA00022692"/>
    </source>
</evidence>
<keyword evidence="7" id="KW-0325">Glycoprotein</keyword>
<feature type="domain" description="BRICHOS" evidence="10">
    <location>
        <begin position="94"/>
        <end position="187"/>
    </location>
</feature>
<evidence type="ECO:0000256" key="4">
    <source>
        <dbReference type="ARBA" id="ARBA00022989"/>
    </source>
</evidence>
<keyword evidence="4 9" id="KW-1133">Transmembrane helix</keyword>
<organism evidence="11 12">
    <name type="scientific">Podarcis muralis</name>
    <name type="common">Wall lizard</name>
    <name type="synonym">Lacerta muralis</name>
    <dbReference type="NCBI Taxonomy" id="64176"/>
    <lineage>
        <taxon>Eukaryota</taxon>
        <taxon>Metazoa</taxon>
        <taxon>Chordata</taxon>
        <taxon>Craniata</taxon>
        <taxon>Vertebrata</taxon>
        <taxon>Euteleostomi</taxon>
        <taxon>Lepidosauria</taxon>
        <taxon>Squamata</taxon>
        <taxon>Bifurcata</taxon>
        <taxon>Unidentata</taxon>
        <taxon>Episquamata</taxon>
        <taxon>Laterata</taxon>
        <taxon>Lacertibaenia</taxon>
        <taxon>Lacertidae</taxon>
        <taxon>Podarcis</taxon>
    </lineage>
</organism>
<dbReference type="InterPro" id="IPR007084">
    <property type="entry name" value="BRICHOS_dom"/>
</dbReference>
<dbReference type="CTD" id="64102"/>
<dbReference type="OMA" id="TIYWIHP"/>
<comment type="subcellular location">
    <subcellularLocation>
        <location evidence="1">Membrane</location>
        <topology evidence="1">Single-pass membrane protein</topology>
    </subcellularLocation>
</comment>
<dbReference type="Ensembl" id="ENSPMRT00000031530.1">
    <property type="protein sequence ID" value="ENSPMRP00000029728.1"/>
    <property type="gene ID" value="ENSPMRG00000019227.1"/>
</dbReference>
<dbReference type="OrthoDB" id="5985282at2759"/>
<gene>
    <name evidence="11" type="primary">TNMD</name>
</gene>
<keyword evidence="6" id="KW-1015">Disulfide bond</keyword>
<evidence type="ECO:0000256" key="6">
    <source>
        <dbReference type="ARBA" id="ARBA00023157"/>
    </source>
</evidence>
<dbReference type="InterPro" id="IPR043405">
    <property type="entry name" value="Chondromodulin/Tenomodulin"/>
</dbReference>
<evidence type="ECO:0000259" key="10">
    <source>
        <dbReference type="PROSITE" id="PS50869"/>
    </source>
</evidence>
<dbReference type="SMART" id="SM01039">
    <property type="entry name" value="BRICHOS"/>
    <property type="match status" value="1"/>
</dbReference>
<proteinExistence type="inferred from homology"/>
<reference evidence="11" key="2">
    <citation type="submission" date="2025-09" db="UniProtKB">
        <authorList>
            <consortium name="Ensembl"/>
        </authorList>
    </citation>
    <scope>IDENTIFICATION</scope>
</reference>
<dbReference type="GeneTree" id="ENSGT00480000042679"/>
<dbReference type="GO" id="GO:0016525">
    <property type="term" value="P:negative regulation of angiogenesis"/>
    <property type="evidence" value="ECO:0007669"/>
    <property type="project" value="Ensembl"/>
</dbReference>
<evidence type="ECO:0000313" key="12">
    <source>
        <dbReference type="Proteomes" id="UP000472272"/>
    </source>
</evidence>
<sequence>MAKDPQEISEEFYVQDAQTPKATKELCKRYKICGVLLCSLVLSVILTFLGVYYFWNPPPKKIYDMEHTFFSEGEKQKILMKIDPLTRTEIFQTGKGNKEVLEIHDFKNGITGIFFVGDPKCFIRNQIKGIPETSNVDMEELEDEEITDTYFEQSVVWIPGEKPIENKDFLKGSKIFELCKNVTVYWIHPTLLREPELLDFENEGQEEEEEDPILRDKQDWARHQEEKEEQHLAKDARPSTKRQARQLTEEDFPVNDYSQNGLEFHPLWDERGYCCAQCRRAHRYCQRVCEPLLGYYPYPYCYQGGRVICRVIMPCNWWVARMLGRV</sequence>
<keyword evidence="5 9" id="KW-0472">Membrane</keyword>
<evidence type="ECO:0000256" key="1">
    <source>
        <dbReference type="ARBA" id="ARBA00004167"/>
    </source>
</evidence>
<name>A0A670JWS1_PODMU</name>
<dbReference type="GO" id="GO:0016020">
    <property type="term" value="C:membrane"/>
    <property type="evidence" value="ECO:0007669"/>
    <property type="project" value="UniProtKB-SubCell"/>
</dbReference>
<evidence type="ECO:0000256" key="9">
    <source>
        <dbReference type="SAM" id="Phobius"/>
    </source>
</evidence>
<dbReference type="PANTHER" id="PTHR14064">
    <property type="entry name" value="CHONDROMODULIN-RELATED"/>
    <property type="match status" value="1"/>
</dbReference>
<comment type="similarity">
    <text evidence="2">Belongs to the chondromodulin-1 family.</text>
</comment>
<protein>
    <submittedName>
        <fullName evidence="11">Tenomodulin</fullName>
    </submittedName>
</protein>
<dbReference type="Pfam" id="PF04089">
    <property type="entry name" value="BRICHOS"/>
    <property type="match status" value="1"/>
</dbReference>
<accession>A0A670JWS1</accession>
<reference evidence="11" key="1">
    <citation type="submission" date="2025-08" db="UniProtKB">
        <authorList>
            <consortium name="Ensembl"/>
        </authorList>
    </citation>
    <scope>IDENTIFICATION</scope>
</reference>
<evidence type="ECO:0000313" key="11">
    <source>
        <dbReference type="Ensembl" id="ENSPMRP00000029728.1"/>
    </source>
</evidence>
<feature type="region of interest" description="Disordered" evidence="8">
    <location>
        <begin position="224"/>
        <end position="250"/>
    </location>
</feature>
<evidence type="ECO:0000256" key="2">
    <source>
        <dbReference type="ARBA" id="ARBA00009898"/>
    </source>
</evidence>
<dbReference type="AlphaFoldDB" id="A0A670JWS1"/>
<evidence type="ECO:0000256" key="8">
    <source>
        <dbReference type="SAM" id="MobiDB-lite"/>
    </source>
</evidence>
<dbReference type="PANTHER" id="PTHR14064:SF3">
    <property type="entry name" value="TENOMODULIN"/>
    <property type="match status" value="1"/>
</dbReference>
<dbReference type="GeneID" id="114589262"/>
<dbReference type="GO" id="GO:0001886">
    <property type="term" value="P:endothelial cell morphogenesis"/>
    <property type="evidence" value="ECO:0007669"/>
    <property type="project" value="Ensembl"/>
</dbReference>
<dbReference type="RefSeq" id="XP_028571332.1">
    <property type="nucleotide sequence ID" value="XM_028715499.1"/>
</dbReference>
<feature type="compositionally biased region" description="Basic and acidic residues" evidence="8">
    <location>
        <begin position="224"/>
        <end position="238"/>
    </location>
</feature>
<keyword evidence="3 9" id="KW-0812">Transmembrane</keyword>
<evidence type="ECO:0000256" key="5">
    <source>
        <dbReference type="ARBA" id="ARBA00023136"/>
    </source>
</evidence>
<dbReference type="GO" id="GO:0001937">
    <property type="term" value="P:negative regulation of endothelial cell proliferation"/>
    <property type="evidence" value="ECO:0007669"/>
    <property type="project" value="Ensembl"/>
</dbReference>
<keyword evidence="12" id="KW-1185">Reference proteome</keyword>
<dbReference type="Proteomes" id="UP000472272">
    <property type="component" value="Unplaced"/>
</dbReference>
<dbReference type="KEGG" id="pmua:114589262"/>
<dbReference type="PROSITE" id="PS50869">
    <property type="entry name" value="BRICHOS"/>
    <property type="match status" value="1"/>
</dbReference>